<dbReference type="InterPro" id="IPR021527">
    <property type="entry name" value="DUF2795"/>
</dbReference>
<feature type="compositionally biased region" description="Polar residues" evidence="1">
    <location>
        <begin position="46"/>
        <end position="59"/>
    </location>
</feature>
<reference evidence="3" key="1">
    <citation type="journal article" date="2019" name="Int. J. Syst. Evol. Microbiol.">
        <title>The Global Catalogue of Microorganisms (GCM) 10K type strain sequencing project: providing services to taxonomists for standard genome sequencing and annotation.</title>
        <authorList>
            <consortium name="The Broad Institute Genomics Platform"/>
            <consortium name="The Broad Institute Genome Sequencing Center for Infectious Disease"/>
            <person name="Wu L."/>
            <person name="Ma J."/>
        </authorList>
    </citation>
    <scope>NUCLEOTIDE SEQUENCE [LARGE SCALE GENOMIC DNA]</scope>
    <source>
        <strain evidence="3">2902at01</strain>
    </source>
</reference>
<gene>
    <name evidence="2" type="ORF">ACFOX0_08485</name>
</gene>
<evidence type="ECO:0000313" key="2">
    <source>
        <dbReference type="EMBL" id="MFC4105973.1"/>
    </source>
</evidence>
<dbReference type="Proteomes" id="UP001595868">
    <property type="component" value="Unassembled WGS sequence"/>
</dbReference>
<feature type="compositionally biased region" description="Basic and acidic residues" evidence="1">
    <location>
        <begin position="1"/>
        <end position="22"/>
    </location>
</feature>
<dbReference type="Pfam" id="PF11387">
    <property type="entry name" value="DUF2795"/>
    <property type="match status" value="1"/>
</dbReference>
<accession>A0ABV8KIW6</accession>
<comment type="caution">
    <text evidence="2">The sequence shown here is derived from an EMBL/GenBank/DDBJ whole genome shotgun (WGS) entry which is preliminary data.</text>
</comment>
<protein>
    <submittedName>
        <fullName evidence="2">DUF2795 domain-containing protein</fullName>
    </submittedName>
</protein>
<keyword evidence="3" id="KW-1185">Reference proteome</keyword>
<name>A0ABV8KIW6_9ACTN</name>
<dbReference type="EMBL" id="JBHSBN010000004">
    <property type="protein sequence ID" value="MFC4105973.1"/>
    <property type="molecule type" value="Genomic_DNA"/>
</dbReference>
<evidence type="ECO:0000256" key="1">
    <source>
        <dbReference type="SAM" id="MobiDB-lite"/>
    </source>
</evidence>
<organism evidence="2 3">
    <name type="scientific">Micromonospora zhanjiangensis</name>
    <dbReference type="NCBI Taxonomy" id="1522057"/>
    <lineage>
        <taxon>Bacteria</taxon>
        <taxon>Bacillati</taxon>
        <taxon>Actinomycetota</taxon>
        <taxon>Actinomycetes</taxon>
        <taxon>Micromonosporales</taxon>
        <taxon>Micromonosporaceae</taxon>
        <taxon>Micromonospora</taxon>
    </lineage>
</organism>
<dbReference type="RefSeq" id="WP_377543311.1">
    <property type="nucleotide sequence ID" value="NZ_JBHSBN010000004.1"/>
</dbReference>
<evidence type="ECO:0000313" key="3">
    <source>
        <dbReference type="Proteomes" id="UP001595868"/>
    </source>
</evidence>
<feature type="region of interest" description="Disordered" evidence="1">
    <location>
        <begin position="1"/>
        <end position="74"/>
    </location>
</feature>
<sequence>MERGNSKHGPRVDEQMSREVEGTVHGTAGSRAEEWRDPEPAGEDQPSATTAPTESTRSGVPQGMTPAEVEQRSRLGRYISLSALPGDRDALRRNAEQNEAPEAVLGELDRLPADTEFQTVSEVWAALGHANETQRW</sequence>
<proteinExistence type="predicted"/>